<reference evidence="1" key="2">
    <citation type="submission" date="2020-11" db="EMBL/GenBank/DDBJ databases">
        <authorList>
            <person name="McCartney M.A."/>
            <person name="Auch B."/>
            <person name="Kono T."/>
            <person name="Mallez S."/>
            <person name="Becker A."/>
            <person name="Gohl D.M."/>
            <person name="Silverstein K.A.T."/>
            <person name="Koren S."/>
            <person name="Bechman K.B."/>
            <person name="Herman A."/>
            <person name="Abrahante J.E."/>
            <person name="Garbe J."/>
        </authorList>
    </citation>
    <scope>NUCLEOTIDE SEQUENCE</scope>
    <source>
        <strain evidence="1">Duluth1</strain>
        <tissue evidence="1">Whole animal</tissue>
    </source>
</reference>
<keyword evidence="2" id="KW-1185">Reference proteome</keyword>
<evidence type="ECO:0000313" key="2">
    <source>
        <dbReference type="Proteomes" id="UP000828390"/>
    </source>
</evidence>
<dbReference type="AlphaFoldDB" id="A0A9D4HR77"/>
<evidence type="ECO:0000313" key="1">
    <source>
        <dbReference type="EMBL" id="KAH3728469.1"/>
    </source>
</evidence>
<sequence length="80" mass="9154">MTPNLLMMGRDVRIPSELVFSSNPNSEETTSYGDYVAALKEKMHHAHQVAREHLSVATNSQKEIYNKRQCMHSYEPGDFV</sequence>
<gene>
    <name evidence="1" type="ORF">DPMN_054426</name>
</gene>
<name>A0A9D4HR77_DREPO</name>
<reference evidence="1" key="1">
    <citation type="journal article" date="2019" name="bioRxiv">
        <title>The Genome of the Zebra Mussel, Dreissena polymorpha: A Resource for Invasive Species Research.</title>
        <authorList>
            <person name="McCartney M.A."/>
            <person name="Auch B."/>
            <person name="Kono T."/>
            <person name="Mallez S."/>
            <person name="Zhang Y."/>
            <person name="Obille A."/>
            <person name="Becker A."/>
            <person name="Abrahante J.E."/>
            <person name="Garbe J."/>
            <person name="Badalamenti J.P."/>
            <person name="Herman A."/>
            <person name="Mangelson H."/>
            <person name="Liachko I."/>
            <person name="Sullivan S."/>
            <person name="Sone E.D."/>
            <person name="Koren S."/>
            <person name="Silverstein K.A.T."/>
            <person name="Beckman K.B."/>
            <person name="Gohl D.M."/>
        </authorList>
    </citation>
    <scope>NUCLEOTIDE SEQUENCE</scope>
    <source>
        <strain evidence="1">Duluth1</strain>
        <tissue evidence="1">Whole animal</tissue>
    </source>
</reference>
<protein>
    <submittedName>
        <fullName evidence="1">Uncharacterized protein</fullName>
    </submittedName>
</protein>
<organism evidence="1 2">
    <name type="scientific">Dreissena polymorpha</name>
    <name type="common">Zebra mussel</name>
    <name type="synonym">Mytilus polymorpha</name>
    <dbReference type="NCBI Taxonomy" id="45954"/>
    <lineage>
        <taxon>Eukaryota</taxon>
        <taxon>Metazoa</taxon>
        <taxon>Spiralia</taxon>
        <taxon>Lophotrochozoa</taxon>
        <taxon>Mollusca</taxon>
        <taxon>Bivalvia</taxon>
        <taxon>Autobranchia</taxon>
        <taxon>Heteroconchia</taxon>
        <taxon>Euheterodonta</taxon>
        <taxon>Imparidentia</taxon>
        <taxon>Neoheterodontei</taxon>
        <taxon>Myida</taxon>
        <taxon>Dreissenoidea</taxon>
        <taxon>Dreissenidae</taxon>
        <taxon>Dreissena</taxon>
    </lineage>
</organism>
<dbReference type="EMBL" id="JAIWYP010000012">
    <property type="protein sequence ID" value="KAH3728469.1"/>
    <property type="molecule type" value="Genomic_DNA"/>
</dbReference>
<accession>A0A9D4HR77</accession>
<dbReference type="Proteomes" id="UP000828390">
    <property type="component" value="Unassembled WGS sequence"/>
</dbReference>
<proteinExistence type="predicted"/>
<comment type="caution">
    <text evidence="1">The sequence shown here is derived from an EMBL/GenBank/DDBJ whole genome shotgun (WGS) entry which is preliminary data.</text>
</comment>